<organism evidence="4 5">
    <name type="scientific">Ephemerocybe angulata</name>
    <dbReference type="NCBI Taxonomy" id="980116"/>
    <lineage>
        <taxon>Eukaryota</taxon>
        <taxon>Fungi</taxon>
        <taxon>Dikarya</taxon>
        <taxon>Basidiomycota</taxon>
        <taxon>Agaricomycotina</taxon>
        <taxon>Agaricomycetes</taxon>
        <taxon>Agaricomycetidae</taxon>
        <taxon>Agaricales</taxon>
        <taxon>Agaricineae</taxon>
        <taxon>Psathyrellaceae</taxon>
        <taxon>Ephemerocybe</taxon>
    </lineage>
</organism>
<evidence type="ECO:0000256" key="1">
    <source>
        <dbReference type="ARBA" id="ARBA00006607"/>
    </source>
</evidence>
<feature type="region of interest" description="Disordered" evidence="3">
    <location>
        <begin position="1"/>
        <end position="20"/>
    </location>
</feature>
<protein>
    <submittedName>
        <fullName evidence="4">Uncharacterized protein</fullName>
    </submittedName>
</protein>
<evidence type="ECO:0000256" key="2">
    <source>
        <dbReference type="ARBA" id="ARBA00023186"/>
    </source>
</evidence>
<feature type="region of interest" description="Disordered" evidence="3">
    <location>
        <begin position="341"/>
        <end position="360"/>
    </location>
</feature>
<feature type="region of interest" description="Disordered" evidence="3">
    <location>
        <begin position="378"/>
        <end position="446"/>
    </location>
</feature>
<dbReference type="InterPro" id="IPR001844">
    <property type="entry name" value="Cpn60/GroEL"/>
</dbReference>
<dbReference type="InterPro" id="IPR027409">
    <property type="entry name" value="GroEL-like_apical_dom_sf"/>
</dbReference>
<dbReference type="GO" id="GO:0140662">
    <property type="term" value="F:ATP-dependent protein folding chaperone"/>
    <property type="evidence" value="ECO:0007669"/>
    <property type="project" value="InterPro"/>
</dbReference>
<reference evidence="4 5" key="1">
    <citation type="submission" date="2020-07" db="EMBL/GenBank/DDBJ databases">
        <title>Comparative genomics of pyrophilous fungi reveals a link between fire events and developmental genes.</title>
        <authorList>
            <consortium name="DOE Joint Genome Institute"/>
            <person name="Steindorff A.S."/>
            <person name="Carver A."/>
            <person name="Calhoun S."/>
            <person name="Stillman K."/>
            <person name="Liu H."/>
            <person name="Lipzen A."/>
            <person name="Pangilinan J."/>
            <person name="Labutti K."/>
            <person name="Bruns T.D."/>
            <person name="Grigoriev I.V."/>
        </authorList>
    </citation>
    <scope>NUCLEOTIDE SEQUENCE [LARGE SCALE GENOMIC DNA]</scope>
    <source>
        <strain evidence="4 5">CBS 144469</strain>
    </source>
</reference>
<evidence type="ECO:0000313" key="5">
    <source>
        <dbReference type="Proteomes" id="UP000521943"/>
    </source>
</evidence>
<keyword evidence="5" id="KW-1185">Reference proteome</keyword>
<keyword evidence="2" id="KW-0143">Chaperone</keyword>
<dbReference type="GO" id="GO:0042026">
    <property type="term" value="P:protein refolding"/>
    <property type="evidence" value="ECO:0007669"/>
    <property type="project" value="InterPro"/>
</dbReference>
<evidence type="ECO:0000313" key="4">
    <source>
        <dbReference type="EMBL" id="KAF6746480.1"/>
    </source>
</evidence>
<dbReference type="PANTHER" id="PTHR45633">
    <property type="entry name" value="60 KDA HEAT SHOCK PROTEIN, MITOCHONDRIAL"/>
    <property type="match status" value="1"/>
</dbReference>
<sequence length="751" mass="81818">MCTSPWKGEEPPRTPHLPGGLENVAARCDPMDLSHDSQAIFDCVVFLSQRLRLSPTQVPTETAQVLSQRIAAPASEARLRRRWKGVPTPPSSGFIAPYPVTDVQVPNAVFQKPLILTRRRRYRYLSLKTSSPCSKLQAQSRRPLLILIVAEHVDPTPCALTSRSPVYRKSILDDHVWPALPLWARLSSRRLRPTSPRLLSSPGFVTATEDETIILNGEGKKDGRGPAAVRADSLSLRASYDIRLRSLQAPGTSREAQCQSGCYQGWGCEVGETKDQSVLCWLPNATGAVEEEGVLSGGGVALLNAAFQSSGGMRGMRVRLLRRNGRLRTPICKNAGDCVVSSRKDRPSLTQRRSHRSSGGAYAVRPCLHLSLLHHGCQGPAGSSSRSNSRPPLQAEGFAPPRHLRPPACSKPQPTPQPPQHLHRRRRRHRHPQEHPSIHPPRTPTWILSSRATGSVLAGELEVKLETATVDLDWLRGDTYINLDGEGKKGQEGRTDVVQAWWEQIRSLVADRDSSGRGVAGLKPGAFGAAITHRAITHARYWNAGEEWSVIVELVLSEYGVEGTFSWRYDAGKGQYVDMVVEAIVDPLKVVRTALVDAAGVASLFTTSEACVVEAAEEEGAAKGPAGMGGMGGMGGMRRLNPFGIIHPHSDLIRDVWGVRYEGVGLAIASERGRDPEDVESQFSMRIGLFSVANTPLRMALSASEEERRPTLAPNLAPNVPKNVNDLVQLRLLGGNSGGNDDHPGAKRLAF</sequence>
<dbReference type="Gene3D" id="1.10.560.10">
    <property type="entry name" value="GroEL-like equatorial domain"/>
    <property type="match status" value="1"/>
</dbReference>
<dbReference type="Proteomes" id="UP000521943">
    <property type="component" value="Unassembled WGS sequence"/>
</dbReference>
<feature type="compositionally biased region" description="Polar residues" evidence="3">
    <location>
        <begin position="381"/>
        <end position="391"/>
    </location>
</feature>
<name>A0A8H6LXJ9_9AGAR</name>
<feature type="compositionally biased region" description="Basic residues" evidence="3">
    <location>
        <begin position="421"/>
        <end position="432"/>
    </location>
</feature>
<dbReference type="InterPro" id="IPR027413">
    <property type="entry name" value="GROEL-like_equatorial_sf"/>
</dbReference>
<evidence type="ECO:0000256" key="3">
    <source>
        <dbReference type="SAM" id="MobiDB-lite"/>
    </source>
</evidence>
<comment type="caution">
    <text evidence="4">The sequence shown here is derived from an EMBL/GenBank/DDBJ whole genome shotgun (WGS) entry which is preliminary data.</text>
</comment>
<dbReference type="SUPFAM" id="SSF48592">
    <property type="entry name" value="GroEL equatorial domain-like"/>
    <property type="match status" value="1"/>
</dbReference>
<comment type="similarity">
    <text evidence="1">Belongs to the chaperonin (HSP60) family.</text>
</comment>
<dbReference type="AlphaFoldDB" id="A0A8H6LXJ9"/>
<gene>
    <name evidence="4" type="ORF">DFP72DRAFT_1050751</name>
</gene>
<dbReference type="SUPFAM" id="SSF52029">
    <property type="entry name" value="GroEL apical domain-like"/>
    <property type="match status" value="1"/>
</dbReference>
<dbReference type="EMBL" id="JACGCI010000092">
    <property type="protein sequence ID" value="KAF6746480.1"/>
    <property type="molecule type" value="Genomic_DNA"/>
</dbReference>
<accession>A0A8H6LXJ9</accession>
<proteinExistence type="inferred from homology"/>